<dbReference type="EMBL" id="CP016808">
    <property type="protein sequence ID" value="ANY70969.1"/>
    <property type="molecule type" value="Genomic_DNA"/>
</dbReference>
<dbReference type="GO" id="GO:0003700">
    <property type="term" value="F:DNA-binding transcription factor activity"/>
    <property type="evidence" value="ECO:0007669"/>
    <property type="project" value="InterPro"/>
</dbReference>
<dbReference type="SUPFAM" id="SSF46785">
    <property type="entry name" value="Winged helix' DNA-binding domain"/>
    <property type="match status" value="1"/>
</dbReference>
<evidence type="ECO:0000256" key="1">
    <source>
        <dbReference type="ARBA" id="ARBA00023015"/>
    </source>
</evidence>
<dbReference type="InterPro" id="IPR050313">
    <property type="entry name" value="Carb_Metab_HTH_regulators"/>
</dbReference>
<name>A0A1B2DTD9_9BACL</name>
<dbReference type="PANTHER" id="PTHR30363:SF51">
    <property type="entry name" value="HTH-TYPE TRANSCRIPTIONAL REPRESSOR GLCR"/>
    <property type="match status" value="1"/>
</dbReference>
<dbReference type="GO" id="GO:0003677">
    <property type="term" value="F:DNA binding"/>
    <property type="evidence" value="ECO:0007669"/>
    <property type="project" value="UniProtKB-KW"/>
</dbReference>
<evidence type="ECO:0000313" key="5">
    <source>
        <dbReference type="EMBL" id="ANY70969.1"/>
    </source>
</evidence>
<dbReference type="SMART" id="SM01134">
    <property type="entry name" value="DeoRC"/>
    <property type="match status" value="1"/>
</dbReference>
<sequence length="252" mass="28775">MLQKERLDLILSKLETEHSLSLKDIIQITGTSRDTARRDILKLTENNLVKRTYGGVSLPDRFNRLDNYLERAEDLITEKKQLAIAASKLITSDKMVYLDVSTTVSFIPQCIKSQDNNFFITNSLDIADQLLQHTDSKTRILGGNLDKEKRCVIGTKVLSELSNYNFDISFLSIAGIDADGIYYAYEEDIELKRMIKKQTGLLVLLVDETKINVSHNFKVFNMEDIDIIITNKILPVELSNLLDNHRVMIIYA</sequence>
<evidence type="ECO:0000259" key="4">
    <source>
        <dbReference type="PROSITE" id="PS51000"/>
    </source>
</evidence>
<dbReference type="InterPro" id="IPR018356">
    <property type="entry name" value="Tscrpt_reg_HTH_DeoR_CS"/>
</dbReference>
<keyword evidence="3" id="KW-0804">Transcription</keyword>
<dbReference type="Pfam" id="PF08220">
    <property type="entry name" value="HTH_DeoR"/>
    <property type="match status" value="1"/>
</dbReference>
<keyword evidence="1" id="KW-0805">Transcription regulation</keyword>
<accession>A0A1B2DTD9</accession>
<dbReference type="InterPro" id="IPR001034">
    <property type="entry name" value="DeoR_HTH"/>
</dbReference>
<organism evidence="5">
    <name type="scientific">Paenibacillus sp. BIHB 4019</name>
    <dbReference type="NCBI Taxonomy" id="1870819"/>
    <lineage>
        <taxon>Bacteria</taxon>
        <taxon>Bacillati</taxon>
        <taxon>Bacillota</taxon>
        <taxon>Bacilli</taxon>
        <taxon>Bacillales</taxon>
        <taxon>Paenibacillaceae</taxon>
        <taxon>Paenibacillus</taxon>
    </lineage>
</organism>
<keyword evidence="2" id="KW-0238">DNA-binding</keyword>
<dbReference type="PROSITE" id="PS00894">
    <property type="entry name" value="HTH_DEOR_1"/>
    <property type="match status" value="1"/>
</dbReference>
<dbReference type="Gene3D" id="3.40.50.1360">
    <property type="match status" value="1"/>
</dbReference>
<evidence type="ECO:0000256" key="2">
    <source>
        <dbReference type="ARBA" id="ARBA00023125"/>
    </source>
</evidence>
<evidence type="ECO:0000256" key="3">
    <source>
        <dbReference type="ARBA" id="ARBA00023163"/>
    </source>
</evidence>
<protein>
    <submittedName>
        <fullName evidence="5">Alkaline phosphatase</fullName>
    </submittedName>
</protein>
<dbReference type="InterPro" id="IPR037171">
    <property type="entry name" value="NagB/RpiA_transferase-like"/>
</dbReference>
<reference evidence="5" key="1">
    <citation type="submission" date="2016-08" db="EMBL/GenBank/DDBJ databases">
        <title>Complete Genome Seqeunce of Paenibacillus sp. BIHB 4019 from tea rhizoplane.</title>
        <authorList>
            <person name="Thakur R."/>
            <person name="Swarnkar M.K."/>
            <person name="Gulati A."/>
        </authorList>
    </citation>
    <scope>NUCLEOTIDE SEQUENCE [LARGE SCALE GENOMIC DNA]</scope>
    <source>
        <strain evidence="5">BIHB4019</strain>
    </source>
</reference>
<proteinExistence type="predicted"/>
<dbReference type="Pfam" id="PF00455">
    <property type="entry name" value="DeoRC"/>
    <property type="match status" value="1"/>
</dbReference>
<dbReference type="SMART" id="SM00420">
    <property type="entry name" value="HTH_DEOR"/>
    <property type="match status" value="1"/>
</dbReference>
<gene>
    <name evidence="5" type="ORF">BBD42_24690</name>
</gene>
<dbReference type="InterPro" id="IPR036390">
    <property type="entry name" value="WH_DNA-bd_sf"/>
</dbReference>
<dbReference type="AlphaFoldDB" id="A0A1B2DTD9"/>
<dbReference type="InterPro" id="IPR014036">
    <property type="entry name" value="DeoR-like_C"/>
</dbReference>
<dbReference type="PROSITE" id="PS51000">
    <property type="entry name" value="HTH_DEOR_2"/>
    <property type="match status" value="1"/>
</dbReference>
<feature type="domain" description="HTH deoR-type" evidence="4">
    <location>
        <begin position="3"/>
        <end position="58"/>
    </location>
</feature>
<dbReference type="SUPFAM" id="SSF100950">
    <property type="entry name" value="NagB/RpiA/CoA transferase-like"/>
    <property type="match status" value="1"/>
</dbReference>
<dbReference type="PANTHER" id="PTHR30363">
    <property type="entry name" value="HTH-TYPE TRANSCRIPTIONAL REGULATOR SRLR-RELATED"/>
    <property type="match status" value="1"/>
</dbReference>